<reference evidence="3" key="2">
    <citation type="submission" date="2013-10" db="EMBL/GenBank/DDBJ databases">
        <authorList>
            <person name="Aslett M."/>
        </authorList>
    </citation>
    <scope>NUCLEOTIDE SEQUENCE</scope>
    <source>
        <strain evidence="3">Houghton</strain>
    </source>
</reference>
<protein>
    <submittedName>
        <fullName evidence="3">Uncharacterized protein</fullName>
    </submittedName>
</protein>
<dbReference type="EMBL" id="HG673399">
    <property type="protein sequence ID" value="CDI83343.1"/>
    <property type="molecule type" value="Genomic_DNA"/>
</dbReference>
<evidence type="ECO:0000256" key="2">
    <source>
        <dbReference type="SAM" id="MobiDB-lite"/>
    </source>
</evidence>
<dbReference type="Proteomes" id="UP000018050">
    <property type="component" value="Unassembled WGS sequence"/>
</dbReference>
<feature type="compositionally biased region" description="Basic and acidic residues" evidence="2">
    <location>
        <begin position="1"/>
        <end position="17"/>
    </location>
</feature>
<keyword evidence="4" id="KW-1185">Reference proteome</keyword>
<evidence type="ECO:0000313" key="4">
    <source>
        <dbReference type="Proteomes" id="UP000018050"/>
    </source>
</evidence>
<feature type="region of interest" description="Disordered" evidence="2">
    <location>
        <begin position="1"/>
        <end position="39"/>
    </location>
</feature>
<keyword evidence="1" id="KW-0175">Coiled coil</keyword>
<dbReference type="AlphaFoldDB" id="U6GVM6"/>
<dbReference type="OrthoDB" id="347688at2759"/>
<evidence type="ECO:0000256" key="1">
    <source>
        <dbReference type="SAM" id="Coils"/>
    </source>
</evidence>
<evidence type="ECO:0000313" key="3">
    <source>
        <dbReference type="EMBL" id="CDI83343.1"/>
    </source>
</evidence>
<reference evidence="3" key="1">
    <citation type="submission" date="2013-10" db="EMBL/GenBank/DDBJ databases">
        <title>Genomic analysis of the causative agents of coccidiosis in chickens.</title>
        <authorList>
            <person name="Reid A.J."/>
            <person name="Blake D."/>
            <person name="Billington K."/>
            <person name="Browne H."/>
            <person name="Dunn M."/>
            <person name="Hung S."/>
            <person name="Kawahara F."/>
            <person name="Miranda-Saavedra D."/>
            <person name="Mourier T."/>
            <person name="Nagra H."/>
            <person name="Otto T.D."/>
            <person name="Rawlings N."/>
            <person name="Sanchez A."/>
            <person name="Sanders M."/>
            <person name="Subramaniam C."/>
            <person name="Tay Y."/>
            <person name="Dear P."/>
            <person name="Doerig C."/>
            <person name="Gruber A."/>
            <person name="Parkinson J."/>
            <person name="Shirley M."/>
            <person name="Wan K.L."/>
            <person name="Berriman M."/>
            <person name="Tomley F."/>
            <person name="Pain A."/>
        </authorList>
    </citation>
    <scope>NUCLEOTIDE SEQUENCE</scope>
    <source>
        <strain evidence="3">Houghton</strain>
    </source>
</reference>
<organism evidence="3 4">
    <name type="scientific">Eimeria acervulina</name>
    <name type="common">Coccidian parasite</name>
    <dbReference type="NCBI Taxonomy" id="5801"/>
    <lineage>
        <taxon>Eukaryota</taxon>
        <taxon>Sar</taxon>
        <taxon>Alveolata</taxon>
        <taxon>Apicomplexa</taxon>
        <taxon>Conoidasida</taxon>
        <taxon>Coccidia</taxon>
        <taxon>Eucoccidiorida</taxon>
        <taxon>Eimeriorina</taxon>
        <taxon>Eimeriidae</taxon>
        <taxon>Eimeria</taxon>
    </lineage>
</organism>
<sequence>MTELQKTFDEVDPKGLPEPELDEDLHSTAEVLPPPSESTPLAVKYASEAAVKDASEYDIGSLPVASPIQEPFERIKNLGKKFITAVMEKRVLPYPVPTDNEGLQETLKEMQMSARRLRAKLDQASEAAVRMFFQTFSPVTVVKEFTEEDFRYWCDAYVNFLSSQPILGETASKAERQDFALRNILLSTIFRAAERRVDLATTLDELSARNQFPALFMNPELLPHQVARRCSEGDVTFEQFTRRLKALGAVGVAQQGDSGPTVPLGIAYDLADAAAFKKHYEESNLDVYQLFERFLASAEEAKIGRNDEGKSRVENMDFPESEVPFPLAGFAEALERAKLVAEADRLPLSEILNLRARWNAGTVSSAAMDVKFSHEGMVYNGMDVKYSALRRWGFSEDKDTIVAHLFTVAVFLL</sequence>
<dbReference type="GeneID" id="25271685"/>
<dbReference type="VEuPathDB" id="ToxoDB:EAH_00036150"/>
<dbReference type="RefSeq" id="XP_013247528.1">
    <property type="nucleotide sequence ID" value="XM_013392074.1"/>
</dbReference>
<proteinExistence type="predicted"/>
<gene>
    <name evidence="3" type="ORF">EAH_00036150</name>
</gene>
<name>U6GVM6_EIMAC</name>
<feature type="coiled-coil region" evidence="1">
    <location>
        <begin position="100"/>
        <end position="127"/>
    </location>
</feature>
<accession>U6GVM6</accession>